<comment type="caution">
    <text evidence="5">The sequence shown here is derived from an EMBL/GenBank/DDBJ whole genome shotgun (WGS) entry which is preliminary data.</text>
</comment>
<evidence type="ECO:0000256" key="1">
    <source>
        <dbReference type="ARBA" id="ARBA00023015"/>
    </source>
</evidence>
<evidence type="ECO:0000313" key="5">
    <source>
        <dbReference type="EMBL" id="PNU00899.1"/>
    </source>
</evidence>
<feature type="domain" description="HTH cro/C1-type" evidence="4">
    <location>
        <begin position="5"/>
        <end position="59"/>
    </location>
</feature>
<dbReference type="PANTHER" id="PTHR40661:SF3">
    <property type="entry name" value="FELS-1 PROPHAGE TRANSCRIPTIONAL REGULATOR"/>
    <property type="match status" value="1"/>
</dbReference>
<dbReference type="SUPFAM" id="SSF47413">
    <property type="entry name" value="lambda repressor-like DNA-binding domains"/>
    <property type="match status" value="1"/>
</dbReference>
<dbReference type="EMBL" id="NIOJ01000006">
    <property type="protein sequence ID" value="PNU00899.1"/>
    <property type="molecule type" value="Genomic_DNA"/>
</dbReference>
<dbReference type="SMART" id="SM00530">
    <property type="entry name" value="HTH_XRE"/>
    <property type="match status" value="1"/>
</dbReference>
<dbReference type="Pfam" id="PF12844">
    <property type="entry name" value="HTH_19"/>
    <property type="match status" value="1"/>
</dbReference>
<accession>A0A2K2FJN3</accession>
<gene>
    <name evidence="5" type="ORF">CDQ84_04230</name>
</gene>
<reference evidence="5 6" key="1">
    <citation type="submission" date="2017-06" db="EMBL/GenBank/DDBJ databases">
        <title>Investigating the central metabolism of Clostridium thermosuccinogenes.</title>
        <authorList>
            <person name="Koendjbiharie J.G."/>
            <person name="van Kranenburg R."/>
        </authorList>
    </citation>
    <scope>NUCLEOTIDE SEQUENCE [LARGE SCALE GENOMIC DNA]</scope>
    <source>
        <strain evidence="5 6">DSM 5806</strain>
    </source>
</reference>
<protein>
    <submittedName>
        <fullName evidence="5">Transcriptional regulator</fullName>
    </submittedName>
</protein>
<evidence type="ECO:0000256" key="2">
    <source>
        <dbReference type="ARBA" id="ARBA00023125"/>
    </source>
</evidence>
<proteinExistence type="predicted"/>
<keyword evidence="1" id="KW-0805">Transcription regulation</keyword>
<keyword evidence="6" id="KW-1185">Reference proteome</keyword>
<evidence type="ECO:0000256" key="3">
    <source>
        <dbReference type="ARBA" id="ARBA00023163"/>
    </source>
</evidence>
<dbReference type="PROSITE" id="PS50943">
    <property type="entry name" value="HTH_CROC1"/>
    <property type="match status" value="1"/>
</dbReference>
<organism evidence="5 6">
    <name type="scientific">Clostridium thermosuccinogenes</name>
    <dbReference type="NCBI Taxonomy" id="84032"/>
    <lineage>
        <taxon>Bacteria</taxon>
        <taxon>Bacillati</taxon>
        <taxon>Bacillota</taxon>
        <taxon>Clostridia</taxon>
        <taxon>Eubacteriales</taxon>
        <taxon>Clostridiaceae</taxon>
        <taxon>Clostridium</taxon>
    </lineage>
</organism>
<dbReference type="AlphaFoldDB" id="A0A2K2FJN3"/>
<dbReference type="InterPro" id="IPR010982">
    <property type="entry name" value="Lambda_DNA-bd_dom_sf"/>
</dbReference>
<dbReference type="Proteomes" id="UP000236151">
    <property type="component" value="Unassembled WGS sequence"/>
</dbReference>
<keyword evidence="2" id="KW-0238">DNA-binding</keyword>
<dbReference type="InterPro" id="IPR001387">
    <property type="entry name" value="Cro/C1-type_HTH"/>
</dbReference>
<evidence type="ECO:0000259" key="4">
    <source>
        <dbReference type="PROSITE" id="PS50943"/>
    </source>
</evidence>
<keyword evidence="3" id="KW-0804">Transcription</keyword>
<dbReference type="OrthoDB" id="2735991at2"/>
<dbReference type="KEGG" id="cthd:CDO33_19075"/>
<dbReference type="GO" id="GO:0003677">
    <property type="term" value="F:DNA binding"/>
    <property type="evidence" value="ECO:0007669"/>
    <property type="project" value="UniProtKB-KW"/>
</dbReference>
<evidence type="ECO:0000313" key="6">
    <source>
        <dbReference type="Proteomes" id="UP000236151"/>
    </source>
</evidence>
<name>A0A2K2FJN3_9CLOT</name>
<dbReference type="CDD" id="cd00093">
    <property type="entry name" value="HTH_XRE"/>
    <property type="match status" value="1"/>
</dbReference>
<dbReference type="Gene3D" id="1.10.260.40">
    <property type="entry name" value="lambda repressor-like DNA-binding domains"/>
    <property type="match status" value="1"/>
</dbReference>
<dbReference type="PANTHER" id="PTHR40661">
    <property type="match status" value="1"/>
</dbReference>
<sequence>MHKRIREVRTLLKMSQKDFGDKLGVSRDVIANIEYNRAKPQKIFIQHLCSTFNVNQDWLETGEGSVFINDKRSKNLSEAIRIFESLNPDLQDYALKQIKAFLELQEKKSPPSP</sequence>